<dbReference type="HOGENOM" id="CLU_1893957_0_0_7"/>
<reference evidence="1 2" key="1">
    <citation type="journal article" date="2006" name="Proc. Natl. Acad. Sci. U.S.A.">
        <title>Evolution of sensory complexity recorded in a myxobacterial genome.</title>
        <authorList>
            <person name="Goldman B.S."/>
            <person name="Nierman W.C."/>
            <person name="Kaiser D."/>
            <person name="Slater S.C."/>
            <person name="Durkin A.S."/>
            <person name="Eisen J.A."/>
            <person name="Ronning C.M."/>
            <person name="Barbazuk W.B."/>
            <person name="Blanchard M."/>
            <person name="Field C."/>
            <person name="Halling C."/>
            <person name="Hinkle G."/>
            <person name="Iartchuk O."/>
            <person name="Kim H.S."/>
            <person name="Mackenzie C."/>
            <person name="Madupu R."/>
            <person name="Miller N."/>
            <person name="Shvartsbeyn A."/>
            <person name="Sullivan S.A."/>
            <person name="Vaudin M."/>
            <person name="Wiegand R."/>
            <person name="Kaplan H.B."/>
        </authorList>
    </citation>
    <scope>NUCLEOTIDE SEQUENCE [LARGE SCALE GENOMIC DNA]</scope>
    <source>
        <strain evidence="2">DK1622</strain>
    </source>
</reference>
<dbReference type="EMBL" id="CP000113">
    <property type="protein sequence ID" value="ABF89535.1"/>
    <property type="molecule type" value="Genomic_DNA"/>
</dbReference>
<gene>
    <name evidence="1" type="ordered locus">MXAN_3673</name>
</gene>
<name>Q1D663_MYXXD</name>
<protein>
    <submittedName>
        <fullName evidence="1">Uncharacterized protein</fullName>
    </submittedName>
</protein>
<dbReference type="eggNOG" id="COG0845">
    <property type="taxonomic scope" value="Bacteria"/>
</dbReference>
<dbReference type="AlphaFoldDB" id="Q1D663"/>
<accession>Q1D663</accession>
<dbReference type="EnsemblBacteria" id="ABF89535">
    <property type="protein sequence ID" value="ABF89535"/>
    <property type="gene ID" value="MXAN_3673"/>
</dbReference>
<dbReference type="Proteomes" id="UP000002402">
    <property type="component" value="Chromosome"/>
</dbReference>
<evidence type="ECO:0000313" key="2">
    <source>
        <dbReference type="Proteomes" id="UP000002402"/>
    </source>
</evidence>
<sequence>MCLARAVAGRARTSSRCAQALSDLPAHLRAGHHRRGHAPRQERLIMHSLRTLSVVLSLFAAPVLADESKPAQQPQTAGSEKPRCEHGVQKSLCARCNPKLAPVFKAKGDWCPEHARPESQCVLCNPELSKKGVK</sequence>
<organism evidence="1 2">
    <name type="scientific">Myxococcus xanthus (strain DK1622)</name>
    <dbReference type="NCBI Taxonomy" id="246197"/>
    <lineage>
        <taxon>Bacteria</taxon>
        <taxon>Pseudomonadati</taxon>
        <taxon>Myxococcota</taxon>
        <taxon>Myxococcia</taxon>
        <taxon>Myxococcales</taxon>
        <taxon>Cystobacterineae</taxon>
        <taxon>Myxococcaceae</taxon>
        <taxon>Myxococcus</taxon>
    </lineage>
</organism>
<dbReference type="KEGG" id="mxa:MXAN_3673"/>
<proteinExistence type="predicted"/>
<dbReference type="STRING" id="246197.MXAN_3673"/>
<keyword evidence="2" id="KW-1185">Reference proteome</keyword>
<evidence type="ECO:0000313" key="1">
    <source>
        <dbReference type="EMBL" id="ABF89535.1"/>
    </source>
</evidence>